<dbReference type="Gene3D" id="2.130.10.10">
    <property type="entry name" value="YVTN repeat-like/Quinoprotein amine dehydrogenase"/>
    <property type="match status" value="1"/>
</dbReference>
<keyword evidence="3" id="KW-1185">Reference proteome</keyword>
<feature type="chain" id="PRO_5045225826" description="Por secretion system C-terminal sorting domain-containing protein" evidence="1">
    <location>
        <begin position="18"/>
        <end position="731"/>
    </location>
</feature>
<dbReference type="InterPro" id="IPR015943">
    <property type="entry name" value="WD40/YVTN_repeat-like_dom_sf"/>
</dbReference>
<name>A0ABX5LNG8_9BACT</name>
<reference evidence="2 3" key="1">
    <citation type="submission" date="2018-05" db="EMBL/GenBank/DDBJ databases">
        <title>Animal gut microbial communities from fecal samples from Wisconsin, USA.</title>
        <authorList>
            <person name="Neumann A."/>
        </authorList>
    </citation>
    <scope>NUCLEOTIDE SEQUENCE [LARGE SCALE GENOMIC DNA]</scope>
    <source>
        <strain evidence="2 3">UWS4</strain>
    </source>
</reference>
<evidence type="ECO:0000313" key="2">
    <source>
        <dbReference type="EMBL" id="PWL03969.1"/>
    </source>
</evidence>
<gene>
    <name evidence="2" type="ORF">B0H50_102141</name>
</gene>
<dbReference type="EMBL" id="QGHD01000002">
    <property type="protein sequence ID" value="PWL03969.1"/>
    <property type="molecule type" value="Genomic_DNA"/>
</dbReference>
<evidence type="ECO:0008006" key="4">
    <source>
        <dbReference type="Google" id="ProtNLM"/>
    </source>
</evidence>
<comment type="caution">
    <text evidence="2">The sequence shown here is derived from an EMBL/GenBank/DDBJ whole genome shotgun (WGS) entry which is preliminary data.</text>
</comment>
<sequence length="731" mass="80235">MKICISFLILFLSSAFAVSPWNAFSRTTEFYEAIIANRTLIMATDGGVRFIYTNGSSEVYSSEDGLESSEIYGVTLTESHEIFAVSSKGIISRYAGNGRFEVQNRSFVSTGSVLVPGLFAASDPNLILGFQDKIAFYDYTRGRSLMTVSRIGNVSLKSQSPSALLVHGDSLFVALGNEVYVRKMKWDAMNQDVLLADPSSWKLAATFESSDTSKTAIRRLHFSGKKLSAEFTETQKILVALGDTLSNKKFPQLWQKDSSKIQQIVEDESVAYLVGKDSAWIYDGDLENVSEWSKFPLTHPYTVIPYVDENGGVTVYSEWGEFGWSDGENWTASPSPMDLPYYGVSEPTNRLLKNVASLADKKTLAAIWGYGWRLYNSNGGGLEEDVNKKTASCVEKYLPNYIVPGGVTASPDSIGWLVNYWGRSGYGIAYVDESGNVSCANGVGSGNFAGPLRAAWSDDSTEWTLFSGAGSSEGVEGLGALDVFTLKPVSKNGGEIEILSKETIPTPGHYALLDLELEKSGRLWGITYSDFAYWEAGMDSVQAPHRTSSYEQGSLSSLAIDANDRLWIGTIGSGAYLIQKKSTSPDTMKATKFVTRNGLLNDIIYDVTVDGKRGEVWFVHRNGLTRYARTDLRETESFMTSEGPAVKVYPNPVRLDLGQMITFENVAESAVISVYNSGMHLVRSFAGNDLDGGRLVWNGEDKRGVRIAPGVYHYLIKKGSKTKKGKLLVIH</sequence>
<dbReference type="RefSeq" id="WP_106197528.1">
    <property type="nucleotide sequence ID" value="NZ_QGHD01000002.1"/>
</dbReference>
<dbReference type="Gene3D" id="2.60.40.4070">
    <property type="match status" value="1"/>
</dbReference>
<protein>
    <recommendedName>
        <fullName evidence="4">Por secretion system C-terminal sorting domain-containing protein</fullName>
    </recommendedName>
</protein>
<feature type="signal peptide" evidence="1">
    <location>
        <begin position="1"/>
        <end position="17"/>
    </location>
</feature>
<proteinExistence type="predicted"/>
<evidence type="ECO:0000313" key="3">
    <source>
        <dbReference type="Proteomes" id="UP000245523"/>
    </source>
</evidence>
<accession>A0ABX5LNG8</accession>
<organism evidence="2 3">
    <name type="scientific">Hallerella porci</name>
    <dbReference type="NCBI Taxonomy" id="1945871"/>
    <lineage>
        <taxon>Bacteria</taxon>
        <taxon>Pseudomonadati</taxon>
        <taxon>Fibrobacterota</taxon>
        <taxon>Fibrobacteria</taxon>
        <taxon>Fibrobacterales</taxon>
        <taxon>Fibrobacteraceae</taxon>
        <taxon>Hallerella</taxon>
    </lineage>
</organism>
<keyword evidence="1" id="KW-0732">Signal</keyword>
<evidence type="ECO:0000256" key="1">
    <source>
        <dbReference type="SAM" id="SignalP"/>
    </source>
</evidence>
<dbReference type="Proteomes" id="UP000245523">
    <property type="component" value="Unassembled WGS sequence"/>
</dbReference>